<feature type="repeat" description="TPR" evidence="1">
    <location>
        <begin position="192"/>
        <end position="225"/>
    </location>
</feature>
<dbReference type="PROSITE" id="PS50005">
    <property type="entry name" value="TPR"/>
    <property type="match status" value="4"/>
</dbReference>
<keyword evidence="1" id="KW-0802">TPR repeat</keyword>
<dbReference type="PANTHER" id="PTHR44366:SF1">
    <property type="entry name" value="UDP-N-ACETYLGLUCOSAMINE--PEPTIDE N-ACETYLGLUCOSAMINYLTRANSFERASE 110 KDA SUBUNIT"/>
    <property type="match status" value="1"/>
</dbReference>
<feature type="repeat" description="TPR" evidence="1">
    <location>
        <begin position="362"/>
        <end position="395"/>
    </location>
</feature>
<dbReference type="RefSeq" id="WP_199394380.1">
    <property type="nucleotide sequence ID" value="NZ_JAEMHK010000004.1"/>
</dbReference>
<dbReference type="Proteomes" id="UP000641025">
    <property type="component" value="Unassembled WGS sequence"/>
</dbReference>
<accession>A0ABS0YPG6</accession>
<organism evidence="2 3">
    <name type="scientific">Geomonas propionica</name>
    <dbReference type="NCBI Taxonomy" id="2798582"/>
    <lineage>
        <taxon>Bacteria</taxon>
        <taxon>Pseudomonadati</taxon>
        <taxon>Thermodesulfobacteriota</taxon>
        <taxon>Desulfuromonadia</taxon>
        <taxon>Geobacterales</taxon>
        <taxon>Geobacteraceae</taxon>
        <taxon>Geomonas</taxon>
    </lineage>
</organism>
<sequence>MGIFDKIFGKDSTQSRAATPVRATTPVRQMTFLTALSMHARGELEPVLAAYAGMVERDPDDLLALFFTAAAKAETGNVEQAVQTLREVSERLAEREESISRAVVVELSNLLVDDSVTVKRPAINEVVVAFGDLLKKEGYIREGAICFEIATGLAPDNAHMLHKLGDALHDLRLYDYAESVLKEALKHAPYHFGALYTYAVLLQDLGRNDEAIAHYEKAAKLVPTHVSCQNNFGAALLRANRVDEALEHCSTALELDPKAPLVKINLGYIYLVKQDFAAAAKSFSGAIELDDQLAPAYFGLASAKQALGADPQTIRELYLKVIEVNPSIAEAHHALANLLASQSDPQALVHYANALQLNSSLPNLRRDYGYACLQQGKRDEALEQLKLAVMLNPDDATARDLLAQVQAT</sequence>
<dbReference type="Pfam" id="PF13424">
    <property type="entry name" value="TPR_12"/>
    <property type="match status" value="1"/>
</dbReference>
<dbReference type="PANTHER" id="PTHR44366">
    <property type="entry name" value="UDP-N-ACETYLGLUCOSAMINE--PEPTIDE N-ACETYLGLUCOSAMINYLTRANSFERASE 110 KDA SUBUNIT"/>
    <property type="match status" value="1"/>
</dbReference>
<feature type="repeat" description="TPR" evidence="1">
    <location>
        <begin position="226"/>
        <end position="259"/>
    </location>
</feature>
<comment type="caution">
    <text evidence="2">The sequence shown here is derived from an EMBL/GenBank/DDBJ whole genome shotgun (WGS) entry which is preliminary data.</text>
</comment>
<dbReference type="EMBL" id="JAEMHK010000004">
    <property type="protein sequence ID" value="MBJ6799863.1"/>
    <property type="molecule type" value="Genomic_DNA"/>
</dbReference>
<proteinExistence type="predicted"/>
<evidence type="ECO:0000256" key="1">
    <source>
        <dbReference type="PROSITE-ProRule" id="PRU00339"/>
    </source>
</evidence>
<dbReference type="SMART" id="SM00028">
    <property type="entry name" value="TPR"/>
    <property type="match status" value="7"/>
</dbReference>
<keyword evidence="3" id="KW-1185">Reference proteome</keyword>
<dbReference type="SUPFAM" id="SSF48452">
    <property type="entry name" value="TPR-like"/>
    <property type="match status" value="2"/>
</dbReference>
<name>A0ABS0YPG6_9BACT</name>
<feature type="repeat" description="TPR" evidence="1">
    <location>
        <begin position="260"/>
        <end position="293"/>
    </location>
</feature>
<reference evidence="2 3" key="1">
    <citation type="submission" date="2020-12" db="EMBL/GenBank/DDBJ databases">
        <title>Geomonas sp. Red259, isolated from paddy soil.</title>
        <authorList>
            <person name="Xu Z."/>
            <person name="Zhang Z."/>
            <person name="Masuda Y."/>
            <person name="Itoh H."/>
            <person name="Senoo K."/>
        </authorList>
    </citation>
    <scope>NUCLEOTIDE SEQUENCE [LARGE SCALE GENOMIC DNA]</scope>
    <source>
        <strain evidence="2 3">Red259</strain>
    </source>
</reference>
<gene>
    <name evidence="2" type="ORF">JFN90_06895</name>
</gene>
<evidence type="ECO:0000313" key="3">
    <source>
        <dbReference type="Proteomes" id="UP000641025"/>
    </source>
</evidence>
<dbReference type="Pfam" id="PF14559">
    <property type="entry name" value="TPR_19"/>
    <property type="match status" value="1"/>
</dbReference>
<protein>
    <submittedName>
        <fullName evidence="2">Tetratricopeptide repeat protein</fullName>
    </submittedName>
</protein>
<dbReference type="InterPro" id="IPR011990">
    <property type="entry name" value="TPR-like_helical_dom_sf"/>
</dbReference>
<dbReference type="InterPro" id="IPR037919">
    <property type="entry name" value="OGT"/>
</dbReference>
<dbReference type="Gene3D" id="1.25.40.10">
    <property type="entry name" value="Tetratricopeptide repeat domain"/>
    <property type="match status" value="2"/>
</dbReference>
<evidence type="ECO:0000313" key="2">
    <source>
        <dbReference type="EMBL" id="MBJ6799863.1"/>
    </source>
</evidence>
<dbReference type="InterPro" id="IPR019734">
    <property type="entry name" value="TPR_rpt"/>
</dbReference>